<proteinExistence type="predicted"/>
<gene>
    <name evidence="1" type="ORF">ENV79_04010</name>
</gene>
<evidence type="ECO:0000313" key="1">
    <source>
        <dbReference type="EMBL" id="HHR48791.1"/>
    </source>
</evidence>
<name>A0A7V6CN26_UNCW3</name>
<organism evidence="1">
    <name type="scientific">candidate division WOR-3 bacterium</name>
    <dbReference type="NCBI Taxonomy" id="2052148"/>
    <lineage>
        <taxon>Bacteria</taxon>
        <taxon>Bacteria division WOR-3</taxon>
    </lineage>
</organism>
<sequence>MANIILVIDKENDFYKRFIDYFKKDKKKMILLAFPKEEEIKEYWHFLFSLGEELRKANIPFSLSLERGSLFSLLDLAKTISCEMVILPKSKFLLLGEEYEDFLKELNCPLLIY</sequence>
<reference evidence="1" key="1">
    <citation type="journal article" date="2020" name="mSystems">
        <title>Genome- and Community-Level Interaction Insights into Carbon Utilization and Element Cycling Functions of Hydrothermarchaeota in Hydrothermal Sediment.</title>
        <authorList>
            <person name="Zhou Z."/>
            <person name="Liu Y."/>
            <person name="Xu W."/>
            <person name="Pan J."/>
            <person name="Luo Z.H."/>
            <person name="Li M."/>
        </authorList>
    </citation>
    <scope>NUCLEOTIDE SEQUENCE [LARGE SCALE GENOMIC DNA]</scope>
    <source>
        <strain evidence="1">SpSt-791</strain>
    </source>
</reference>
<accession>A0A7V6CN26</accession>
<dbReference type="EMBL" id="DTHS01000024">
    <property type="protein sequence ID" value="HHR48791.1"/>
    <property type="molecule type" value="Genomic_DNA"/>
</dbReference>
<dbReference type="AlphaFoldDB" id="A0A7V6CN26"/>
<protein>
    <submittedName>
        <fullName evidence="1">Uncharacterized protein</fullName>
    </submittedName>
</protein>
<comment type="caution">
    <text evidence="1">The sequence shown here is derived from an EMBL/GenBank/DDBJ whole genome shotgun (WGS) entry which is preliminary data.</text>
</comment>